<dbReference type="Proteomes" id="UP000216188">
    <property type="component" value="Unassembled WGS sequence"/>
</dbReference>
<protein>
    <submittedName>
        <fullName evidence="1">Uncharacterized protein</fullName>
    </submittedName>
</protein>
<keyword evidence="2" id="KW-1185">Reference proteome</keyword>
<evidence type="ECO:0000313" key="2">
    <source>
        <dbReference type="Proteomes" id="UP000216188"/>
    </source>
</evidence>
<evidence type="ECO:0000313" key="1">
    <source>
        <dbReference type="EMBL" id="OYR24189.1"/>
    </source>
</evidence>
<reference evidence="1 2" key="1">
    <citation type="submission" date="2017-07" db="EMBL/GenBank/DDBJ databases">
        <title>Phylogenetic study on the rhizospheric bacterium Ochrobactrum sp. A44.</title>
        <authorList>
            <person name="Krzyzanowska D.M."/>
            <person name="Ossowicki A."/>
            <person name="Rajewska M."/>
            <person name="Maciag T."/>
            <person name="Kaczynski Z."/>
            <person name="Czerwicka M."/>
            <person name="Jafra S."/>
        </authorList>
    </citation>
    <scope>NUCLEOTIDE SEQUENCE [LARGE SCALE GENOMIC DNA]</scope>
    <source>
        <strain evidence="1 2">CCUG 30717</strain>
    </source>
</reference>
<sequence length="37" mass="4158">MTIEDVMGSREGIFQNFRRVSAFMATTFVKNGVCADQ</sequence>
<accession>A0A256GAP0</accession>
<dbReference type="AlphaFoldDB" id="A0A256GAP0"/>
<comment type="caution">
    <text evidence="1">The sequence shown here is derived from an EMBL/GenBank/DDBJ whole genome shotgun (WGS) entry which is preliminary data.</text>
</comment>
<name>A0A256GAP0_9HYPH</name>
<organism evidence="1 2">
    <name type="scientific">Brucella pseudogrignonensis</name>
    <dbReference type="NCBI Taxonomy" id="419475"/>
    <lineage>
        <taxon>Bacteria</taxon>
        <taxon>Pseudomonadati</taxon>
        <taxon>Pseudomonadota</taxon>
        <taxon>Alphaproteobacteria</taxon>
        <taxon>Hyphomicrobiales</taxon>
        <taxon>Brucellaceae</taxon>
        <taxon>Brucella/Ochrobactrum group</taxon>
        <taxon>Brucella</taxon>
    </lineage>
</organism>
<dbReference type="EMBL" id="NNRM01000035">
    <property type="protein sequence ID" value="OYR24189.1"/>
    <property type="molecule type" value="Genomic_DNA"/>
</dbReference>
<proteinExistence type="predicted"/>
<gene>
    <name evidence="1" type="ORF">CEV34_3133</name>
</gene>